<accession>A0A1Y1ZY72</accession>
<dbReference type="EMBL" id="MCFA01000027">
    <property type="protein sequence ID" value="ORY15211.1"/>
    <property type="molecule type" value="Genomic_DNA"/>
</dbReference>
<protein>
    <submittedName>
        <fullName evidence="1">Uncharacterized protein</fullName>
    </submittedName>
</protein>
<dbReference type="AlphaFoldDB" id="A0A1Y1ZY72"/>
<name>A0A1Y1ZY72_9PLEO</name>
<gene>
    <name evidence="1" type="ORF">BCR34DRAFT_192460</name>
</gene>
<keyword evidence="2" id="KW-1185">Reference proteome</keyword>
<comment type="caution">
    <text evidence="1">The sequence shown here is derived from an EMBL/GenBank/DDBJ whole genome shotgun (WGS) entry which is preliminary data.</text>
</comment>
<evidence type="ECO:0000313" key="2">
    <source>
        <dbReference type="Proteomes" id="UP000193144"/>
    </source>
</evidence>
<proteinExistence type="predicted"/>
<sequence length="150" mass="16686">MCIDPPTFFETIRNLRLLLHHSIAQIEGEVPWLLSHLPDVVGGLDEGPKMSPSAIRNITDLKKWRRGTPMPPTLEGITATSSISFFLQYPMVQTGDQKRLSSNLVATSDVKLCPVAAWTQTRKTTTPVILLTGLDEEMPRKLVQQCAYGN</sequence>
<reference evidence="1 2" key="1">
    <citation type="submission" date="2016-07" db="EMBL/GenBank/DDBJ databases">
        <title>Pervasive Adenine N6-methylation of Active Genes in Fungi.</title>
        <authorList>
            <consortium name="DOE Joint Genome Institute"/>
            <person name="Mondo S.J."/>
            <person name="Dannebaum R.O."/>
            <person name="Kuo R.C."/>
            <person name="Labutti K."/>
            <person name="Haridas S."/>
            <person name="Kuo A."/>
            <person name="Salamov A."/>
            <person name="Ahrendt S.R."/>
            <person name="Lipzen A."/>
            <person name="Sullivan W."/>
            <person name="Andreopoulos W.B."/>
            <person name="Clum A."/>
            <person name="Lindquist E."/>
            <person name="Daum C."/>
            <person name="Ramamoorthy G.K."/>
            <person name="Gryganskyi A."/>
            <person name="Culley D."/>
            <person name="Magnuson J.K."/>
            <person name="James T.Y."/>
            <person name="O'Malley M.A."/>
            <person name="Stajich J.E."/>
            <person name="Spatafora J.W."/>
            <person name="Visel A."/>
            <person name="Grigoriev I.V."/>
        </authorList>
    </citation>
    <scope>NUCLEOTIDE SEQUENCE [LARGE SCALE GENOMIC DNA]</scope>
    <source>
        <strain evidence="1 2">CBS 115471</strain>
    </source>
</reference>
<organism evidence="1 2">
    <name type="scientific">Clohesyomyces aquaticus</name>
    <dbReference type="NCBI Taxonomy" id="1231657"/>
    <lineage>
        <taxon>Eukaryota</taxon>
        <taxon>Fungi</taxon>
        <taxon>Dikarya</taxon>
        <taxon>Ascomycota</taxon>
        <taxon>Pezizomycotina</taxon>
        <taxon>Dothideomycetes</taxon>
        <taxon>Pleosporomycetidae</taxon>
        <taxon>Pleosporales</taxon>
        <taxon>Lindgomycetaceae</taxon>
        <taxon>Clohesyomyces</taxon>
    </lineage>
</organism>
<dbReference type="Proteomes" id="UP000193144">
    <property type="component" value="Unassembled WGS sequence"/>
</dbReference>
<evidence type="ECO:0000313" key="1">
    <source>
        <dbReference type="EMBL" id="ORY15211.1"/>
    </source>
</evidence>